<dbReference type="PANTHER" id="PTHR33371:SF16">
    <property type="entry name" value="MCE-FAMILY PROTEIN MCE3F"/>
    <property type="match status" value="1"/>
</dbReference>
<dbReference type="InterPro" id="IPR052336">
    <property type="entry name" value="MlaD_Phospholipid_Transporter"/>
</dbReference>
<evidence type="ECO:0000313" key="4">
    <source>
        <dbReference type="EMBL" id="WAX58880.1"/>
    </source>
</evidence>
<evidence type="ECO:0000259" key="3">
    <source>
        <dbReference type="Pfam" id="PF11887"/>
    </source>
</evidence>
<dbReference type="InterPro" id="IPR024516">
    <property type="entry name" value="Mce_C"/>
</dbReference>
<feature type="region of interest" description="Disordered" evidence="1">
    <location>
        <begin position="326"/>
        <end position="391"/>
    </location>
</feature>
<dbReference type="Pfam" id="PF11887">
    <property type="entry name" value="Mce4_CUP1"/>
    <property type="match status" value="1"/>
</dbReference>
<dbReference type="Proteomes" id="UP001164693">
    <property type="component" value="Chromosome"/>
</dbReference>
<reference evidence="4" key="1">
    <citation type="submission" date="2022-05" db="EMBL/GenBank/DDBJ databases">
        <title>Jatrophihabitans sp. SB3-54 whole genome sequence.</title>
        <authorList>
            <person name="Suh M.K."/>
            <person name="Eom M.K."/>
            <person name="Kim J.S."/>
            <person name="Kim H.S."/>
            <person name="Do H.E."/>
            <person name="Shin Y.K."/>
            <person name="Lee J.-S."/>
        </authorList>
    </citation>
    <scope>NUCLEOTIDE SEQUENCE</scope>
    <source>
        <strain evidence="4">SB3-54</strain>
    </source>
</reference>
<feature type="domain" description="Mce/MlaD" evidence="2">
    <location>
        <begin position="41"/>
        <end position="116"/>
    </location>
</feature>
<dbReference type="EMBL" id="CP097463">
    <property type="protein sequence ID" value="WAX58880.1"/>
    <property type="molecule type" value="Genomic_DNA"/>
</dbReference>
<dbReference type="PANTHER" id="PTHR33371">
    <property type="entry name" value="INTERMEMBRANE PHOSPHOLIPID TRANSPORT SYSTEM BINDING PROTEIN MLAD-RELATED"/>
    <property type="match status" value="1"/>
</dbReference>
<name>A0ABY7K3W0_9ACTN</name>
<feature type="compositionally biased region" description="Polar residues" evidence="1">
    <location>
        <begin position="366"/>
        <end position="375"/>
    </location>
</feature>
<organism evidence="4 5">
    <name type="scientific">Jatrophihabitans cynanchi</name>
    <dbReference type="NCBI Taxonomy" id="2944128"/>
    <lineage>
        <taxon>Bacteria</taxon>
        <taxon>Bacillati</taxon>
        <taxon>Actinomycetota</taxon>
        <taxon>Actinomycetes</taxon>
        <taxon>Jatrophihabitantales</taxon>
        <taxon>Jatrophihabitantaceae</taxon>
        <taxon>Jatrophihabitans</taxon>
    </lineage>
</organism>
<accession>A0ABY7K3W0</accession>
<keyword evidence="5" id="KW-1185">Reference proteome</keyword>
<evidence type="ECO:0000259" key="2">
    <source>
        <dbReference type="Pfam" id="PF02470"/>
    </source>
</evidence>
<dbReference type="Pfam" id="PF02470">
    <property type="entry name" value="MlaD"/>
    <property type="match status" value="1"/>
</dbReference>
<gene>
    <name evidence="4" type="ORF">M6B22_08980</name>
</gene>
<evidence type="ECO:0000256" key="1">
    <source>
        <dbReference type="SAM" id="MobiDB-lite"/>
    </source>
</evidence>
<dbReference type="InterPro" id="IPR005693">
    <property type="entry name" value="Mce"/>
</dbReference>
<sequence>MLRRSVKVQLILFVVLTLVGVSYVSAEYVGLFRGIGSDACTISAEFPDSGGIFTNAEVTYRGVTVGRVGRLSLIDKGVKVDLHLDDCNDPKIPVSTAATVSDRSVIGEQYVNLVPPDGTGPYLKGGEIITMDKTRIPVSAQQLMTNLDALVTSVDIPSLQTTVTELGKAFANRGEALGSLLDSSNNVLETAQQNLPSTIALIQSAAKVLDTQLAEAQPLQSFTHSLNLLSQQLKASDGDIRKLLRNGPADVSVIGSFIKDNRTDLGATLANLASLGDVLVRHLDGIEEILELYPALAAGGQTSLGTGGSCGNATCGRLGFVLQSQMDPPDCGDPKKGGQGYGGTDRRQPSQTEPKAPNVGARCTAPVSSGTSVRGSANVPGGDPISESGGGVAYPRATTANTVRLGDVGGRAAILGDRSWIAILTTALN</sequence>
<dbReference type="InterPro" id="IPR003399">
    <property type="entry name" value="Mce/MlaD"/>
</dbReference>
<dbReference type="NCBIfam" id="TIGR00996">
    <property type="entry name" value="Mtu_fam_mce"/>
    <property type="match status" value="1"/>
</dbReference>
<protein>
    <submittedName>
        <fullName evidence="4">MCE family protein</fullName>
    </submittedName>
</protein>
<dbReference type="RefSeq" id="WP_269445420.1">
    <property type="nucleotide sequence ID" value="NZ_CP097463.1"/>
</dbReference>
<evidence type="ECO:0000313" key="5">
    <source>
        <dbReference type="Proteomes" id="UP001164693"/>
    </source>
</evidence>
<feature type="domain" description="Mammalian cell entry C-terminal" evidence="3">
    <location>
        <begin position="123"/>
        <end position="307"/>
    </location>
</feature>
<proteinExistence type="predicted"/>